<evidence type="ECO:0000256" key="3">
    <source>
        <dbReference type="ARBA" id="ARBA00023125"/>
    </source>
</evidence>
<evidence type="ECO:0000256" key="1">
    <source>
        <dbReference type="ARBA" id="ARBA00022491"/>
    </source>
</evidence>
<keyword evidence="8" id="KW-1185">Reference proteome</keyword>
<accession>A0A521E736</accession>
<organism evidence="7 8">
    <name type="scientific">Melghirimyces algeriensis</name>
    <dbReference type="NCBI Taxonomy" id="910412"/>
    <lineage>
        <taxon>Bacteria</taxon>
        <taxon>Bacillati</taxon>
        <taxon>Bacillota</taxon>
        <taxon>Bacilli</taxon>
        <taxon>Bacillales</taxon>
        <taxon>Thermoactinomycetaceae</taxon>
        <taxon>Melghirimyces</taxon>
    </lineage>
</organism>
<feature type="DNA-binding region" description="H-T-H motif" evidence="5">
    <location>
        <begin position="88"/>
        <end position="107"/>
    </location>
</feature>
<feature type="domain" description="HTH tetR-type" evidence="6">
    <location>
        <begin position="1"/>
        <end position="61"/>
    </location>
</feature>
<dbReference type="EMBL" id="FXTI01000008">
    <property type="protein sequence ID" value="SMO79756.1"/>
    <property type="molecule type" value="Genomic_DNA"/>
</dbReference>
<keyword evidence="4" id="KW-0804">Transcription</keyword>
<gene>
    <name evidence="7" type="ORF">SAMN06264849_10851</name>
</gene>
<dbReference type="AlphaFoldDB" id="A0A521E736"/>
<dbReference type="Proteomes" id="UP000315636">
    <property type="component" value="Unassembled WGS sequence"/>
</dbReference>
<dbReference type="Gene3D" id="1.10.10.60">
    <property type="entry name" value="Homeodomain-like"/>
    <property type="match status" value="1"/>
</dbReference>
<dbReference type="PANTHER" id="PTHR30055:SF234">
    <property type="entry name" value="HTH-TYPE TRANSCRIPTIONAL REGULATOR BETI"/>
    <property type="match status" value="1"/>
</dbReference>
<protein>
    <submittedName>
        <fullName evidence="7">Transcriptional regulator, TetR family</fullName>
    </submittedName>
</protein>
<dbReference type="Pfam" id="PF13977">
    <property type="entry name" value="TetR_C_6"/>
    <property type="match status" value="1"/>
</dbReference>
<dbReference type="GO" id="GO:0000976">
    <property type="term" value="F:transcription cis-regulatory region binding"/>
    <property type="evidence" value="ECO:0007669"/>
    <property type="project" value="TreeGrafter"/>
</dbReference>
<evidence type="ECO:0000313" key="8">
    <source>
        <dbReference type="Proteomes" id="UP000315636"/>
    </source>
</evidence>
<dbReference type="InterPro" id="IPR036271">
    <property type="entry name" value="Tet_transcr_reg_TetR-rel_C_sf"/>
</dbReference>
<dbReference type="Pfam" id="PF00440">
    <property type="entry name" value="TetR_N"/>
    <property type="match status" value="2"/>
</dbReference>
<proteinExistence type="predicted"/>
<reference evidence="7 8" key="1">
    <citation type="submission" date="2017-05" db="EMBL/GenBank/DDBJ databases">
        <authorList>
            <person name="Varghese N."/>
            <person name="Submissions S."/>
        </authorList>
    </citation>
    <scope>NUCLEOTIDE SEQUENCE [LARGE SCALE GENOMIC DNA]</scope>
    <source>
        <strain evidence="7 8">DSM 45474</strain>
    </source>
</reference>
<dbReference type="Gene3D" id="1.10.357.10">
    <property type="entry name" value="Tetracycline Repressor, domain 2"/>
    <property type="match status" value="2"/>
</dbReference>
<dbReference type="SUPFAM" id="SSF46689">
    <property type="entry name" value="Homeodomain-like"/>
    <property type="match status" value="2"/>
</dbReference>
<sequence>MRSAERISKAAFELARHLPYDKITYADIAKEAGVHWTTVQRYFGSKEEMRKILLEEQTQLGDSLADTRTKILEAARRVFAKYGYEGATLDQVANDAGLTKGAVYWHFSSKSDLYLALCERSLTQLLQGLPDQIQNIFNAPNPMEALRTLLESQFSSCEERNGEQPMLFFEFISSSRDPSVREKLCEAFSKLFQGTSDSLQEMQQKRLLTSDVDSHDLSVVLHSLINGIVLMWIVAPNHVSFQSASEAVSKILWHGIQPNEQEKENHP</sequence>
<dbReference type="InterPro" id="IPR009057">
    <property type="entry name" value="Homeodomain-like_sf"/>
</dbReference>
<keyword evidence="3 5" id="KW-0238">DNA-binding</keyword>
<keyword evidence="2" id="KW-0805">Transcription regulation</keyword>
<dbReference type="RefSeq" id="WP_142506020.1">
    <property type="nucleotide sequence ID" value="NZ_FXTI01000008.1"/>
</dbReference>
<feature type="domain" description="HTH tetR-type" evidence="6">
    <location>
        <begin position="65"/>
        <end position="125"/>
    </location>
</feature>
<name>A0A521E736_9BACL</name>
<evidence type="ECO:0000256" key="4">
    <source>
        <dbReference type="ARBA" id="ARBA00023163"/>
    </source>
</evidence>
<feature type="DNA-binding region" description="H-T-H motif" evidence="5">
    <location>
        <begin position="24"/>
        <end position="43"/>
    </location>
</feature>
<dbReference type="GO" id="GO:0003700">
    <property type="term" value="F:DNA-binding transcription factor activity"/>
    <property type="evidence" value="ECO:0007669"/>
    <property type="project" value="TreeGrafter"/>
</dbReference>
<keyword evidence="1" id="KW-0678">Repressor</keyword>
<dbReference type="PANTHER" id="PTHR30055">
    <property type="entry name" value="HTH-TYPE TRANSCRIPTIONAL REGULATOR RUTR"/>
    <property type="match status" value="1"/>
</dbReference>
<evidence type="ECO:0000259" key="6">
    <source>
        <dbReference type="PROSITE" id="PS50977"/>
    </source>
</evidence>
<evidence type="ECO:0000256" key="2">
    <source>
        <dbReference type="ARBA" id="ARBA00023015"/>
    </source>
</evidence>
<evidence type="ECO:0000313" key="7">
    <source>
        <dbReference type="EMBL" id="SMO79756.1"/>
    </source>
</evidence>
<dbReference type="InterPro" id="IPR050109">
    <property type="entry name" value="HTH-type_TetR-like_transc_reg"/>
</dbReference>
<dbReference type="InterPro" id="IPR039538">
    <property type="entry name" value="BetI_C"/>
</dbReference>
<dbReference type="PROSITE" id="PS01081">
    <property type="entry name" value="HTH_TETR_1"/>
    <property type="match status" value="1"/>
</dbReference>
<dbReference type="PRINTS" id="PR00455">
    <property type="entry name" value="HTHTETR"/>
</dbReference>
<dbReference type="OrthoDB" id="9814200at2"/>
<dbReference type="SUPFAM" id="SSF48498">
    <property type="entry name" value="Tetracyclin repressor-like, C-terminal domain"/>
    <property type="match status" value="1"/>
</dbReference>
<dbReference type="InterPro" id="IPR023772">
    <property type="entry name" value="DNA-bd_HTH_TetR-type_CS"/>
</dbReference>
<dbReference type="PROSITE" id="PS50977">
    <property type="entry name" value="HTH_TETR_2"/>
    <property type="match status" value="2"/>
</dbReference>
<dbReference type="InterPro" id="IPR001647">
    <property type="entry name" value="HTH_TetR"/>
</dbReference>
<evidence type="ECO:0000256" key="5">
    <source>
        <dbReference type="PROSITE-ProRule" id="PRU00335"/>
    </source>
</evidence>